<dbReference type="AlphaFoldDB" id="A0A1K1SEJ7"/>
<reference evidence="3 5" key="2">
    <citation type="submission" date="2023-11" db="EMBL/GenBank/DDBJ databases">
        <title>MicrobeMod: A computational toolkit for identifying prokaryotic methylation and restriction-modification with nanopore sequencing.</title>
        <authorList>
            <person name="Crits-Christoph A."/>
            <person name="Kang S.C."/>
            <person name="Lee H."/>
            <person name="Ostrov N."/>
        </authorList>
    </citation>
    <scope>NUCLEOTIDE SEQUENCE [LARGE SCALE GENOMIC DNA]</scope>
    <source>
        <strain evidence="3 5">ATCC 23090</strain>
    </source>
</reference>
<dbReference type="STRING" id="1004.SAMN05661012_05211"/>
<name>A0A1K1SEJ7_9BACT</name>
<feature type="domain" description="Carboxymuconolactone decarboxylase-like" evidence="1">
    <location>
        <begin position="17"/>
        <end position="96"/>
    </location>
</feature>
<dbReference type="Gene3D" id="1.20.1290.10">
    <property type="entry name" value="AhpD-like"/>
    <property type="match status" value="1"/>
</dbReference>
<accession>A0A1K1SEJ7</accession>
<dbReference type="InterPro" id="IPR029032">
    <property type="entry name" value="AhpD-like"/>
</dbReference>
<dbReference type="OrthoDB" id="9154867at2"/>
<evidence type="ECO:0000313" key="5">
    <source>
        <dbReference type="Proteomes" id="UP001326715"/>
    </source>
</evidence>
<reference evidence="2 4" key="1">
    <citation type="submission" date="2016-11" db="EMBL/GenBank/DDBJ databases">
        <authorList>
            <person name="Jaros S."/>
            <person name="Januszkiewicz K."/>
            <person name="Wedrychowicz H."/>
        </authorList>
    </citation>
    <scope>NUCLEOTIDE SEQUENCE [LARGE SCALE GENOMIC DNA]</scope>
    <source>
        <strain evidence="2 4">DSM 784</strain>
    </source>
</reference>
<dbReference type="InterPro" id="IPR003779">
    <property type="entry name" value="CMD-like"/>
</dbReference>
<dbReference type="EMBL" id="CP140154">
    <property type="protein sequence ID" value="WQG87942.1"/>
    <property type="molecule type" value="Genomic_DNA"/>
</dbReference>
<dbReference type="SUPFAM" id="SSF69118">
    <property type="entry name" value="AhpD-like"/>
    <property type="match status" value="1"/>
</dbReference>
<evidence type="ECO:0000313" key="3">
    <source>
        <dbReference type="EMBL" id="WQG87942.1"/>
    </source>
</evidence>
<keyword evidence="2" id="KW-0575">Peroxidase</keyword>
<keyword evidence="5" id="KW-1185">Reference proteome</keyword>
<dbReference type="GO" id="GO:0051920">
    <property type="term" value="F:peroxiredoxin activity"/>
    <property type="evidence" value="ECO:0007669"/>
    <property type="project" value="InterPro"/>
</dbReference>
<evidence type="ECO:0000259" key="1">
    <source>
        <dbReference type="Pfam" id="PF02627"/>
    </source>
</evidence>
<organism evidence="2 4">
    <name type="scientific">Chitinophaga sancti</name>
    <dbReference type="NCBI Taxonomy" id="1004"/>
    <lineage>
        <taxon>Bacteria</taxon>
        <taxon>Pseudomonadati</taxon>
        <taxon>Bacteroidota</taxon>
        <taxon>Chitinophagia</taxon>
        <taxon>Chitinophagales</taxon>
        <taxon>Chitinophagaceae</taxon>
        <taxon>Chitinophaga</taxon>
    </lineage>
</organism>
<evidence type="ECO:0000313" key="2">
    <source>
        <dbReference type="EMBL" id="SFW82349.1"/>
    </source>
</evidence>
<dbReference type="PANTHER" id="PTHR33930:SF2">
    <property type="entry name" value="BLR3452 PROTEIN"/>
    <property type="match status" value="1"/>
</dbReference>
<dbReference type="Proteomes" id="UP000183788">
    <property type="component" value="Unassembled WGS sequence"/>
</dbReference>
<protein>
    <submittedName>
        <fullName evidence="3">Carboxymuconolactone decarboxylase family protein</fullName>
    </submittedName>
    <submittedName>
        <fullName evidence="2">Uncharacterized conserved protein YurZ, alkylhydroperoxidase/carboxymuconolactone decarboxylase family</fullName>
    </submittedName>
</protein>
<keyword evidence="2" id="KW-0560">Oxidoreductase</keyword>
<evidence type="ECO:0000313" key="4">
    <source>
        <dbReference type="Proteomes" id="UP000183788"/>
    </source>
</evidence>
<dbReference type="EMBL" id="FPIZ01000021">
    <property type="protein sequence ID" value="SFW82349.1"/>
    <property type="molecule type" value="Genomic_DNA"/>
</dbReference>
<dbReference type="Pfam" id="PF02627">
    <property type="entry name" value="CMD"/>
    <property type="match status" value="1"/>
</dbReference>
<dbReference type="PANTHER" id="PTHR33930">
    <property type="entry name" value="ALKYL HYDROPEROXIDE REDUCTASE AHPD"/>
    <property type="match status" value="1"/>
</dbReference>
<proteinExistence type="predicted"/>
<sequence>MENKAYNSMDLFKKEAPEIADAFNTLIQAIVKSNGLDEKTKQLIYIALKAVQGDSQALSFHILMAKEKGATKPEVIDALMVTLTVAGVKGIVTGLPVVMDIYKDTSK</sequence>
<dbReference type="RefSeq" id="WP_072364229.1">
    <property type="nucleotide sequence ID" value="NZ_CBHWAX010000154.1"/>
</dbReference>
<dbReference type="Proteomes" id="UP001326715">
    <property type="component" value="Chromosome"/>
</dbReference>
<gene>
    <name evidence="2" type="ORF">SAMN05661012_05211</name>
    <name evidence="3" type="ORF">SR876_23730</name>
</gene>